<gene>
    <name evidence="1" type="ORF">GDO86_005542</name>
</gene>
<protein>
    <submittedName>
        <fullName evidence="1">Uncharacterized protein</fullName>
    </submittedName>
</protein>
<evidence type="ECO:0000313" key="2">
    <source>
        <dbReference type="Proteomes" id="UP000812440"/>
    </source>
</evidence>
<comment type="caution">
    <text evidence="1">The sequence shown here is derived from an EMBL/GenBank/DDBJ whole genome shotgun (WGS) entry which is preliminary data.</text>
</comment>
<proteinExistence type="predicted"/>
<evidence type="ECO:0000313" key="1">
    <source>
        <dbReference type="EMBL" id="KAG8439359.1"/>
    </source>
</evidence>
<organism evidence="1 2">
    <name type="scientific">Hymenochirus boettgeri</name>
    <name type="common">Congo dwarf clawed frog</name>
    <dbReference type="NCBI Taxonomy" id="247094"/>
    <lineage>
        <taxon>Eukaryota</taxon>
        <taxon>Metazoa</taxon>
        <taxon>Chordata</taxon>
        <taxon>Craniata</taxon>
        <taxon>Vertebrata</taxon>
        <taxon>Euteleostomi</taxon>
        <taxon>Amphibia</taxon>
        <taxon>Batrachia</taxon>
        <taxon>Anura</taxon>
        <taxon>Pipoidea</taxon>
        <taxon>Pipidae</taxon>
        <taxon>Pipinae</taxon>
        <taxon>Hymenochirus</taxon>
    </lineage>
</organism>
<name>A0A8T2J2A3_9PIPI</name>
<dbReference type="EMBL" id="JAACNH010000006">
    <property type="protein sequence ID" value="KAG8439359.1"/>
    <property type="molecule type" value="Genomic_DNA"/>
</dbReference>
<dbReference type="Proteomes" id="UP000812440">
    <property type="component" value="Chromosome 3"/>
</dbReference>
<keyword evidence="2" id="KW-1185">Reference proteome</keyword>
<sequence>MKSFFQSEKNKLVKYSISKRNGFQPACMVTFFNVYILEPHSFIVAVQRGLYIVYMWKLKSQCVLRHMLCRAATTTLPMNTTCICSLLFAIGL</sequence>
<accession>A0A8T2J2A3</accession>
<dbReference type="AlphaFoldDB" id="A0A8T2J2A3"/>
<reference evidence="1" key="1">
    <citation type="thesis" date="2020" institute="ProQuest LLC" country="789 East Eisenhower Parkway, Ann Arbor, MI, USA">
        <title>Comparative Genomics and Chromosome Evolution.</title>
        <authorList>
            <person name="Mudd A.B."/>
        </authorList>
    </citation>
    <scope>NUCLEOTIDE SEQUENCE</scope>
    <source>
        <strain evidence="1">Female2</strain>
        <tissue evidence="1">Blood</tissue>
    </source>
</reference>